<accession>A0A2S8FZ92</accession>
<protein>
    <recommendedName>
        <fullName evidence="3">Peptidase C1A papain C-terminal domain-containing protein</fullName>
    </recommendedName>
</protein>
<gene>
    <name evidence="1" type="ORF">C5Y83_06050</name>
</gene>
<dbReference type="SUPFAM" id="SSF54001">
    <property type="entry name" value="Cysteine proteinases"/>
    <property type="match status" value="1"/>
</dbReference>
<dbReference type="InterPro" id="IPR038765">
    <property type="entry name" value="Papain-like_cys_pep_sf"/>
</dbReference>
<dbReference type="AlphaFoldDB" id="A0A2S8FZ92"/>
<name>A0A2S8FZ92_9BACT</name>
<dbReference type="RefSeq" id="WP_105328752.1">
    <property type="nucleotide sequence ID" value="NZ_PUHY01000005.1"/>
</dbReference>
<dbReference type="Proteomes" id="UP000238322">
    <property type="component" value="Unassembled WGS sequence"/>
</dbReference>
<evidence type="ECO:0008006" key="3">
    <source>
        <dbReference type="Google" id="ProtNLM"/>
    </source>
</evidence>
<evidence type="ECO:0000313" key="1">
    <source>
        <dbReference type="EMBL" id="PQO37503.1"/>
    </source>
</evidence>
<dbReference type="EMBL" id="PUHY01000005">
    <property type="protein sequence ID" value="PQO37503.1"/>
    <property type="molecule type" value="Genomic_DNA"/>
</dbReference>
<evidence type="ECO:0000313" key="2">
    <source>
        <dbReference type="Proteomes" id="UP000238322"/>
    </source>
</evidence>
<dbReference type="Gene3D" id="3.90.70.10">
    <property type="entry name" value="Cysteine proteinases"/>
    <property type="match status" value="1"/>
</dbReference>
<organism evidence="1 2">
    <name type="scientific">Blastopirellula marina</name>
    <dbReference type="NCBI Taxonomy" id="124"/>
    <lineage>
        <taxon>Bacteria</taxon>
        <taxon>Pseudomonadati</taxon>
        <taxon>Planctomycetota</taxon>
        <taxon>Planctomycetia</taxon>
        <taxon>Pirellulales</taxon>
        <taxon>Pirellulaceae</taxon>
        <taxon>Blastopirellula</taxon>
    </lineage>
</organism>
<sequence>MRKQPQPKYLIPFLLSVLLGVGALSWLTNHDRTPDDTPIAEQPTAGKTPIAQAMPDERFGYQPNPDETAKFLRRLPQATLREAGPQLFQGDPPQNDVFLYRALYDAHLLKYGTPWQVGRQGIGDCVSFGFAHGADIHLAVMWSLGDSADWKPTATESIYGGSRVEARGVTRGGWSDGSYGAAAAKWLREYGLVFRQPYATVDLSHYSSKRAKDWGNYGNGGQDDNGRLDEEARRHPVRSVALVRNFDEAAAAIHSGYPVPVCSMVGFRMQRDADGFAQAQGTWPHCMCFVAVRHGSRPGLLCLNSWGPNWISGPKYPSDMPDGSFWVDQKTVNRMLAQNDSFAVSGYDGFPFRQLDHAKWVQATPAGDSEPSYVLAP</sequence>
<reference evidence="1 2" key="1">
    <citation type="submission" date="2018-02" db="EMBL/GenBank/DDBJ databases">
        <title>Comparative genomes isolates from brazilian mangrove.</title>
        <authorList>
            <person name="Araujo J.E."/>
            <person name="Taketani R.G."/>
            <person name="Silva M.C.P."/>
            <person name="Loureco M.V."/>
            <person name="Andreote F.D."/>
        </authorList>
    </citation>
    <scope>NUCLEOTIDE SEQUENCE [LARGE SCALE GENOMIC DNA]</scope>
    <source>
        <strain evidence="1 2">Hex-1 MGV</strain>
    </source>
</reference>
<comment type="caution">
    <text evidence="1">The sequence shown here is derived from an EMBL/GenBank/DDBJ whole genome shotgun (WGS) entry which is preliminary data.</text>
</comment>
<dbReference type="OrthoDB" id="241975at2"/>
<proteinExistence type="predicted"/>